<keyword evidence="3 8" id="KW-0245">EGF-like domain</keyword>
<dbReference type="OrthoDB" id="6375837at2759"/>
<keyword evidence="7" id="KW-0325">Glycoprotein</keyword>
<dbReference type="InterPro" id="IPR052235">
    <property type="entry name" value="Nephronectin_domain"/>
</dbReference>
<sequence>MQRNILIAACDGIHWGTNCANTCSCGSRANTCDRVVGCTDCVAGWEGANCENDVDECAQNTTICGANAICNNTRGSYTCACETGYRADPTGSCLDINECVEGGTNCEETCTNTPGGFSCGCNPGKTLVNDTHCQDVDECALKTDRCDHDCANTVGSYTCSCFNSDYQLALDGFTCNQVNNATLTVCVNAGLTCNQGLCNASIPVCYCLSGYFLGSSGACEDINECTTGADNCNRTTSDCNNLGGSYNCTCRTGFVLDQSDQRTCRDIDECSTSNQCHANAQCTNTVGSYTCACDAGYTGDGRTCSNINECTASPCHADATCTDTEGSYVCKCKPGFEGTGLACTDINECTSSHDCSPNADCTNTPGSYTCSCRNAFTGDGIVCRPLQGVKVLMNFDNEYSASRYQPGSTDYSLLVRTLNEFYANFTDFNRVEITEIRNDNGLAVYYTVLVNTTSPDNETISAISVYILANLQRVNNVLIDTTSRASYRVRQTPALIQGAVSDIDECIFNRGGCHTAAACINTIGSFSCTCNSGYFGNGFTCDTEVNYGDIDECSTSNQCHANAQCTNTVGSYKCACDAGYTGDGRTCSNINECTASPCHADATCTDTEGSYVCKCKPGFEGTGLACTDINECTSSHDCSPNADCTNTPGSYTCSCRNAFTGDGIVCRPLQGVKVLMNFDNEYSASRYQPGSTDYSLLVRTLNEFYANFTDFNRVEITEIRNDNGLAVYYTVLVNTTSPDNETISAISVYILANLQRVNNVLIDTTSRASYRVRRTPALIQGAVSDIDECIFNRGGCHTAAACINTIGSFSCTCNTGYFGNGFTCDTEVNYGVNITLDVVNPAPYLIVGSAEYTVLRKALVSLHDGFAGFVSLVIMNLRDGSLIVQYTVKVNTTGGDVNATTQAFREHMLQQLIPNNYVIVYENSRFRVIEAPVVDGVPLQQCTVLGCQNGGACDGSAYGYCSCVTGYSGSQCQTKSGLTNDEIAIVAASTVGGILLIVAICILVIVIIYKKRKAKKEKLRATRYDNFLHGAYGPTSGVFHPKYFPNWQYMGRGRDPGSGSSRTSSSG</sequence>
<evidence type="ECO:0000256" key="5">
    <source>
        <dbReference type="ARBA" id="ARBA00022737"/>
    </source>
</evidence>
<dbReference type="PROSITE" id="PS50026">
    <property type="entry name" value="EGF_3"/>
    <property type="match status" value="11"/>
</dbReference>
<dbReference type="Proteomes" id="UP000085678">
    <property type="component" value="Unplaced"/>
</dbReference>
<dbReference type="SUPFAM" id="SSF57184">
    <property type="entry name" value="Growth factor receptor domain"/>
    <property type="match status" value="3"/>
</dbReference>
<dbReference type="InterPro" id="IPR018097">
    <property type="entry name" value="EGF_Ca-bd_CS"/>
</dbReference>
<dbReference type="KEGG" id="lak:106167651"/>
<dbReference type="InterPro" id="IPR001881">
    <property type="entry name" value="EGF-like_Ca-bd_dom"/>
</dbReference>
<dbReference type="GO" id="GO:0005576">
    <property type="term" value="C:extracellular region"/>
    <property type="evidence" value="ECO:0007669"/>
    <property type="project" value="UniProtKB-SubCell"/>
</dbReference>
<gene>
    <name evidence="12" type="primary">LOC106167651</name>
</gene>
<reference evidence="12" key="1">
    <citation type="submission" date="2025-08" db="UniProtKB">
        <authorList>
            <consortium name="RefSeq"/>
        </authorList>
    </citation>
    <scope>IDENTIFICATION</scope>
    <source>
        <tissue evidence="12">Gonads</tissue>
    </source>
</reference>
<evidence type="ECO:0000256" key="3">
    <source>
        <dbReference type="ARBA" id="ARBA00022536"/>
    </source>
</evidence>
<dbReference type="PROSITE" id="PS00010">
    <property type="entry name" value="ASX_HYDROXYL"/>
    <property type="match status" value="11"/>
</dbReference>
<keyword evidence="4" id="KW-0732">Signal</keyword>
<dbReference type="SMART" id="SM00179">
    <property type="entry name" value="EGF_CA"/>
    <property type="match status" value="12"/>
</dbReference>
<evidence type="ECO:0000256" key="7">
    <source>
        <dbReference type="ARBA" id="ARBA00023180"/>
    </source>
</evidence>
<evidence type="ECO:0000256" key="1">
    <source>
        <dbReference type="ARBA" id="ARBA00004613"/>
    </source>
</evidence>
<dbReference type="AlphaFoldDB" id="A0A2R2MMA6"/>
<feature type="transmembrane region" description="Helical" evidence="9">
    <location>
        <begin position="983"/>
        <end position="1009"/>
    </location>
</feature>
<dbReference type="InterPro" id="IPR000742">
    <property type="entry name" value="EGF"/>
</dbReference>
<evidence type="ECO:0000256" key="4">
    <source>
        <dbReference type="ARBA" id="ARBA00022729"/>
    </source>
</evidence>
<feature type="domain" description="EGF-like" evidence="10">
    <location>
        <begin position="266"/>
        <end position="305"/>
    </location>
</feature>
<dbReference type="PROSITE" id="PS00022">
    <property type="entry name" value="EGF_1"/>
    <property type="match status" value="1"/>
</dbReference>
<evidence type="ECO:0000313" key="12">
    <source>
        <dbReference type="RefSeq" id="XP_023931187.1"/>
    </source>
</evidence>
<dbReference type="STRING" id="7574.A0A2R2MMA6"/>
<feature type="domain" description="EGF-like" evidence="10">
    <location>
        <begin position="628"/>
        <end position="667"/>
    </location>
</feature>
<comment type="caution">
    <text evidence="8">Lacks conserved residue(s) required for the propagation of feature annotation.</text>
</comment>
<feature type="disulfide bond" evidence="8">
    <location>
        <begin position="963"/>
        <end position="972"/>
    </location>
</feature>
<evidence type="ECO:0000313" key="11">
    <source>
        <dbReference type="Proteomes" id="UP000085678"/>
    </source>
</evidence>
<feature type="domain" description="EGF-like" evidence="10">
    <location>
        <begin position="53"/>
        <end position="94"/>
    </location>
</feature>
<keyword evidence="11" id="KW-1185">Reference proteome</keyword>
<dbReference type="Pfam" id="PF07645">
    <property type="entry name" value="EGF_CA"/>
    <property type="match status" value="4"/>
</dbReference>
<protein>
    <submittedName>
        <fullName evidence="12">Fibrillin-1</fullName>
    </submittedName>
</protein>
<dbReference type="FunFam" id="2.10.25.10:FF:000014">
    <property type="entry name" value="Latent-transforming growth factor beta-binding protein 3"/>
    <property type="match status" value="1"/>
</dbReference>
<evidence type="ECO:0000256" key="8">
    <source>
        <dbReference type="PROSITE-ProRule" id="PRU00076"/>
    </source>
</evidence>
<dbReference type="GO" id="GO:0005509">
    <property type="term" value="F:calcium ion binding"/>
    <property type="evidence" value="ECO:0007669"/>
    <property type="project" value="InterPro"/>
</dbReference>
<accession>A0A2R2MMA6</accession>
<dbReference type="CDD" id="cd00054">
    <property type="entry name" value="EGF_CA"/>
    <property type="match status" value="9"/>
</dbReference>
<dbReference type="InParanoid" id="A0A2R2MMA6"/>
<keyword evidence="2" id="KW-0964">Secreted</keyword>
<feature type="domain" description="EGF-like" evidence="10">
    <location>
        <begin position="785"/>
        <end position="825"/>
    </location>
</feature>
<evidence type="ECO:0000256" key="9">
    <source>
        <dbReference type="SAM" id="Phobius"/>
    </source>
</evidence>
<feature type="domain" description="EGF-like" evidence="10">
    <location>
        <begin position="938"/>
        <end position="973"/>
    </location>
</feature>
<dbReference type="PROSITE" id="PS01187">
    <property type="entry name" value="EGF_CA"/>
    <property type="match status" value="7"/>
</dbReference>
<keyword evidence="6 8" id="KW-1015">Disulfide bond</keyword>
<dbReference type="InterPro" id="IPR009030">
    <property type="entry name" value="Growth_fac_rcpt_cys_sf"/>
</dbReference>
<keyword evidence="9" id="KW-0812">Transmembrane</keyword>
<dbReference type="PANTHER" id="PTHR24050:SF28">
    <property type="entry name" value="UROMODULIN-LIKE"/>
    <property type="match status" value="1"/>
</dbReference>
<evidence type="ECO:0000256" key="6">
    <source>
        <dbReference type="ARBA" id="ARBA00023157"/>
    </source>
</evidence>
<dbReference type="InterPro" id="IPR000152">
    <property type="entry name" value="EGF-type_Asp/Asn_hydroxyl_site"/>
</dbReference>
<dbReference type="SMART" id="SM00181">
    <property type="entry name" value="EGF"/>
    <property type="match status" value="15"/>
</dbReference>
<dbReference type="InterPro" id="IPR049883">
    <property type="entry name" value="NOTCH1_EGF-like"/>
</dbReference>
<feature type="domain" description="EGF-like" evidence="10">
    <location>
        <begin position="502"/>
        <end position="542"/>
    </location>
</feature>
<keyword evidence="5" id="KW-0677">Repeat</keyword>
<dbReference type="FunFam" id="2.10.25.10:FF:000038">
    <property type="entry name" value="Fibrillin 2"/>
    <property type="match status" value="8"/>
</dbReference>
<keyword evidence="9" id="KW-1133">Transmembrane helix</keyword>
<dbReference type="InterPro" id="IPR024731">
    <property type="entry name" value="NELL2-like_EGF"/>
</dbReference>
<comment type="subcellular location">
    <subcellularLocation>
        <location evidence="1">Secreted</location>
    </subcellularLocation>
</comment>
<dbReference type="PROSITE" id="PS01186">
    <property type="entry name" value="EGF_2"/>
    <property type="match status" value="8"/>
</dbReference>
<dbReference type="Gene3D" id="2.10.25.10">
    <property type="entry name" value="Laminin"/>
    <property type="match status" value="12"/>
</dbReference>
<dbReference type="RefSeq" id="XP_023931187.1">
    <property type="nucleotide sequence ID" value="XM_024075419.1"/>
</dbReference>
<dbReference type="SUPFAM" id="SSF57196">
    <property type="entry name" value="EGF/Laminin"/>
    <property type="match status" value="4"/>
</dbReference>
<dbReference type="PANTHER" id="PTHR24050">
    <property type="entry name" value="PA14 DOMAIN-CONTAINING PROTEIN"/>
    <property type="match status" value="1"/>
</dbReference>
<evidence type="ECO:0000259" key="10">
    <source>
        <dbReference type="PROSITE" id="PS50026"/>
    </source>
</evidence>
<feature type="domain" description="EGF-like" evidence="10">
    <location>
        <begin position="549"/>
        <end position="588"/>
    </location>
</feature>
<organism evidence="11 12">
    <name type="scientific">Lingula anatina</name>
    <name type="common">Brachiopod</name>
    <name type="synonym">Lingula unguis</name>
    <dbReference type="NCBI Taxonomy" id="7574"/>
    <lineage>
        <taxon>Eukaryota</taxon>
        <taxon>Metazoa</taxon>
        <taxon>Spiralia</taxon>
        <taxon>Lophotrochozoa</taxon>
        <taxon>Brachiopoda</taxon>
        <taxon>Linguliformea</taxon>
        <taxon>Lingulata</taxon>
        <taxon>Lingulida</taxon>
        <taxon>Linguloidea</taxon>
        <taxon>Lingulidae</taxon>
        <taxon>Lingula</taxon>
    </lineage>
</organism>
<feature type="domain" description="EGF-like" evidence="10">
    <location>
        <begin position="589"/>
        <end position="627"/>
    </location>
</feature>
<keyword evidence="9" id="KW-0472">Membrane</keyword>
<evidence type="ECO:0000256" key="2">
    <source>
        <dbReference type="ARBA" id="ARBA00022525"/>
    </source>
</evidence>
<feature type="domain" description="EGF-like" evidence="10">
    <location>
        <begin position="221"/>
        <end position="260"/>
    </location>
</feature>
<name>A0A2R2MMA6_LINAN</name>
<feature type="domain" description="EGF-like" evidence="10">
    <location>
        <begin position="345"/>
        <end position="384"/>
    </location>
</feature>
<dbReference type="Pfam" id="PF12947">
    <property type="entry name" value="EGF_3"/>
    <property type="match status" value="8"/>
</dbReference>
<feature type="domain" description="EGF-like" evidence="10">
    <location>
        <begin position="306"/>
        <end position="344"/>
    </location>
</feature>
<dbReference type="GeneID" id="106167651"/>
<proteinExistence type="predicted"/>